<organism evidence="1">
    <name type="scientific">Listeria phage LP-032</name>
    <dbReference type="NCBI Taxonomy" id="1173746"/>
    <lineage>
        <taxon>Viruses</taxon>
        <taxon>Duplodnaviria</taxon>
        <taxon>Heunggongvirae</taxon>
        <taxon>Uroviricota</taxon>
        <taxon>Caudoviricetes</taxon>
        <taxon>Homburgvirus</taxon>
        <taxon>Homburgvirus LP26</taxon>
    </lineage>
</organism>
<accession>A0A059T5H6</accession>
<gene>
    <name evidence="1" type="ORF">LP032_054</name>
</gene>
<evidence type="ECO:0000313" key="1">
    <source>
        <dbReference type="EMBL" id="AHL18903.1"/>
    </source>
</evidence>
<dbReference type="EMBL" id="KJ094025">
    <property type="protein sequence ID" value="AHL18903.1"/>
    <property type="molecule type" value="Genomic_DNA"/>
</dbReference>
<sequence>MAQMVGINVIGSHTFLGDIIKVTNEITQAMDDVGELFVEQIRSNIAANGNILTGAMYDSVRYEPTGSSQISIIIDSKNPKDGVAYASYVEEGTSHSQAFFNVQDAQAIIEPQIANMIDDKISNILGGF</sequence>
<protein>
    <submittedName>
        <fullName evidence="1">Uncharacterized protein</fullName>
    </submittedName>
</protein>
<name>A0A059T5H6_9CAUD</name>
<proteinExistence type="predicted"/>
<reference evidence="1" key="1">
    <citation type="journal article" date="2014" name="Appl. Environ. Microbiol.">
        <title>Comparative genomic and morphological analysis of Listeria phages isolated from farm environments.</title>
        <authorList>
            <person name="Denes T."/>
            <person name="Vongkamjan K."/>
            <person name="Ackermann H.W."/>
            <person name="Moreno Switt A.I."/>
            <person name="Wiedmann M."/>
            <person name="den Bakker H.C."/>
        </authorList>
    </citation>
    <scope>NUCLEOTIDE SEQUENCE</scope>
</reference>